<feature type="region of interest" description="Disordered" evidence="1">
    <location>
        <begin position="35"/>
        <end position="61"/>
    </location>
</feature>
<evidence type="ECO:0000313" key="3">
    <source>
        <dbReference type="Proteomes" id="UP001500460"/>
    </source>
</evidence>
<proteinExistence type="predicted"/>
<protein>
    <recommendedName>
        <fullName evidence="4">Secreted protein</fullName>
    </recommendedName>
</protein>
<accession>A0ABN3K478</accession>
<feature type="compositionally biased region" description="Polar residues" evidence="1">
    <location>
        <begin position="44"/>
        <end position="54"/>
    </location>
</feature>
<reference evidence="2 3" key="1">
    <citation type="journal article" date="2019" name="Int. J. Syst. Evol. Microbiol.">
        <title>The Global Catalogue of Microorganisms (GCM) 10K type strain sequencing project: providing services to taxonomists for standard genome sequencing and annotation.</title>
        <authorList>
            <consortium name="The Broad Institute Genomics Platform"/>
            <consortium name="The Broad Institute Genome Sequencing Center for Infectious Disease"/>
            <person name="Wu L."/>
            <person name="Ma J."/>
        </authorList>
    </citation>
    <scope>NUCLEOTIDE SEQUENCE [LARGE SCALE GENOMIC DNA]</scope>
    <source>
        <strain evidence="2 3">JCM 6922</strain>
    </source>
</reference>
<name>A0ABN3K478_9ACTN</name>
<evidence type="ECO:0008006" key="4">
    <source>
        <dbReference type="Google" id="ProtNLM"/>
    </source>
</evidence>
<sequence length="61" mass="6593">MPGLLSRARLLFFRSPGLDTALFLPRQAGDFAVGVGQGIGEEGTQASTYRSPHNGTPPHRW</sequence>
<evidence type="ECO:0000256" key="1">
    <source>
        <dbReference type="SAM" id="MobiDB-lite"/>
    </source>
</evidence>
<dbReference type="EMBL" id="BAAATK010000033">
    <property type="protein sequence ID" value="GAA2448326.1"/>
    <property type="molecule type" value="Genomic_DNA"/>
</dbReference>
<dbReference type="Proteomes" id="UP001500460">
    <property type="component" value="Unassembled WGS sequence"/>
</dbReference>
<gene>
    <name evidence="2" type="ORF">GCM10010421_45440</name>
</gene>
<keyword evidence="3" id="KW-1185">Reference proteome</keyword>
<evidence type="ECO:0000313" key="2">
    <source>
        <dbReference type="EMBL" id="GAA2448326.1"/>
    </source>
</evidence>
<organism evidence="2 3">
    <name type="scientific">Streptomyces glaucus</name>
    <dbReference type="NCBI Taxonomy" id="284029"/>
    <lineage>
        <taxon>Bacteria</taxon>
        <taxon>Bacillati</taxon>
        <taxon>Actinomycetota</taxon>
        <taxon>Actinomycetes</taxon>
        <taxon>Kitasatosporales</taxon>
        <taxon>Streptomycetaceae</taxon>
        <taxon>Streptomyces</taxon>
    </lineage>
</organism>
<comment type="caution">
    <text evidence="2">The sequence shown here is derived from an EMBL/GenBank/DDBJ whole genome shotgun (WGS) entry which is preliminary data.</text>
</comment>